<evidence type="ECO:0000313" key="13">
    <source>
        <dbReference type="RefSeq" id="XP_013399471.1"/>
    </source>
</evidence>
<dbReference type="GO" id="GO:0005765">
    <property type="term" value="C:lysosomal membrane"/>
    <property type="evidence" value="ECO:0007669"/>
    <property type="project" value="TreeGrafter"/>
</dbReference>
<gene>
    <name evidence="13" type="primary">LOC106165704</name>
</gene>
<dbReference type="PROSITE" id="PS50290">
    <property type="entry name" value="PI3_4_KINASE_3"/>
    <property type="match status" value="1"/>
</dbReference>
<evidence type="ECO:0000256" key="2">
    <source>
        <dbReference type="ARBA" id="ARBA00008941"/>
    </source>
</evidence>
<dbReference type="InterPro" id="IPR039756">
    <property type="entry name" value="Lsb6/PI4K2"/>
</dbReference>
<dbReference type="PANTHER" id="PTHR12865">
    <property type="entry name" value="PHOSPHATIDYLINOSITOL 4-KINASE TYPE-II"/>
    <property type="match status" value="1"/>
</dbReference>
<evidence type="ECO:0000256" key="8">
    <source>
        <dbReference type="ARBA" id="ARBA00023136"/>
    </source>
</evidence>
<comment type="similarity">
    <text evidence="2 9">Belongs to the PI3/PI4-kinase family. Type II PI4K subfamily.</text>
</comment>
<dbReference type="InParanoid" id="A0A1S3INJ5"/>
<name>A0A1S3INJ5_LINAN</name>
<evidence type="ECO:0000256" key="7">
    <source>
        <dbReference type="ARBA" id="ARBA00022840"/>
    </source>
</evidence>
<evidence type="ECO:0000313" key="12">
    <source>
        <dbReference type="Proteomes" id="UP000085678"/>
    </source>
</evidence>
<keyword evidence="7 9" id="KW-0067">ATP-binding</keyword>
<proteinExistence type="inferred from homology"/>
<evidence type="ECO:0000256" key="1">
    <source>
        <dbReference type="ARBA" id="ARBA00004236"/>
    </source>
</evidence>
<dbReference type="PANTHER" id="PTHR12865:SF1">
    <property type="entry name" value="PHOSPHATIDYLINOSITOL 4-KINASE TYPE 2"/>
    <property type="match status" value="1"/>
</dbReference>
<organism evidence="12 13">
    <name type="scientific">Lingula anatina</name>
    <name type="common">Brachiopod</name>
    <name type="synonym">Lingula unguis</name>
    <dbReference type="NCBI Taxonomy" id="7574"/>
    <lineage>
        <taxon>Eukaryota</taxon>
        <taxon>Metazoa</taxon>
        <taxon>Spiralia</taxon>
        <taxon>Lophotrochozoa</taxon>
        <taxon>Brachiopoda</taxon>
        <taxon>Linguliformea</taxon>
        <taxon>Lingulata</taxon>
        <taxon>Lingulida</taxon>
        <taxon>Linguloidea</taxon>
        <taxon>Lingulidae</taxon>
        <taxon>Lingula</taxon>
    </lineage>
</organism>
<dbReference type="GeneID" id="106165704"/>
<feature type="compositionally biased region" description="Low complexity" evidence="10">
    <location>
        <begin position="30"/>
        <end position="39"/>
    </location>
</feature>
<keyword evidence="5 9" id="KW-0547">Nucleotide-binding</keyword>
<dbReference type="Pfam" id="PF00454">
    <property type="entry name" value="PI3_PI4_kinase"/>
    <property type="match status" value="1"/>
</dbReference>
<dbReference type="InterPro" id="IPR000403">
    <property type="entry name" value="PI3/4_kinase_cat_dom"/>
</dbReference>
<dbReference type="GO" id="GO:0005524">
    <property type="term" value="F:ATP binding"/>
    <property type="evidence" value="ECO:0007669"/>
    <property type="project" value="UniProtKB-UniRule"/>
</dbReference>
<keyword evidence="12" id="KW-1185">Reference proteome</keyword>
<keyword evidence="8 9" id="KW-0472">Membrane</keyword>
<feature type="region of interest" description="Disordered" evidence="10">
    <location>
        <begin position="1"/>
        <end position="45"/>
    </location>
</feature>
<dbReference type="GO" id="GO:0004430">
    <property type="term" value="F:1-phosphatidylinositol 4-kinase activity"/>
    <property type="evidence" value="ECO:0007669"/>
    <property type="project" value="UniProtKB-UniRule"/>
</dbReference>
<feature type="compositionally biased region" description="Acidic residues" evidence="10">
    <location>
        <begin position="285"/>
        <end position="307"/>
    </location>
</feature>
<dbReference type="STRING" id="7574.A0A1S3INJ5"/>
<dbReference type="GO" id="GO:0007032">
    <property type="term" value="P:endosome organization"/>
    <property type="evidence" value="ECO:0007669"/>
    <property type="project" value="TreeGrafter"/>
</dbReference>
<keyword evidence="6 9" id="KW-0418">Kinase</keyword>
<evidence type="ECO:0000259" key="11">
    <source>
        <dbReference type="PROSITE" id="PS50290"/>
    </source>
</evidence>
<evidence type="ECO:0000256" key="3">
    <source>
        <dbReference type="ARBA" id="ARBA00022475"/>
    </source>
</evidence>
<dbReference type="GO" id="GO:0005802">
    <property type="term" value="C:trans-Golgi network"/>
    <property type="evidence" value="ECO:0007669"/>
    <property type="project" value="TreeGrafter"/>
</dbReference>
<dbReference type="GO" id="GO:0007030">
    <property type="term" value="P:Golgi organization"/>
    <property type="evidence" value="ECO:0007669"/>
    <property type="project" value="TreeGrafter"/>
</dbReference>
<evidence type="ECO:0000256" key="9">
    <source>
        <dbReference type="RuleBase" id="RU367084"/>
    </source>
</evidence>
<dbReference type="KEGG" id="lak:106165704"/>
<evidence type="ECO:0000256" key="4">
    <source>
        <dbReference type="ARBA" id="ARBA00022679"/>
    </source>
</evidence>
<dbReference type="EC" id="2.7.1.67" evidence="9"/>
<feature type="region of interest" description="Disordered" evidence="10">
    <location>
        <begin position="283"/>
        <end position="309"/>
    </location>
</feature>
<dbReference type="Proteomes" id="UP000085678">
    <property type="component" value="Unplaced"/>
</dbReference>
<dbReference type="GO" id="GO:0046854">
    <property type="term" value="P:phosphatidylinositol phosphate biosynthetic process"/>
    <property type="evidence" value="ECO:0007669"/>
    <property type="project" value="UniProtKB-UniRule"/>
</dbReference>
<comment type="subcellular location">
    <subcellularLocation>
        <location evidence="1">Cell membrane</location>
    </subcellularLocation>
    <subcellularLocation>
        <location evidence="9">Membrane</location>
        <topology evidence="9">Peripheral membrane protein</topology>
    </subcellularLocation>
</comment>
<evidence type="ECO:0000256" key="6">
    <source>
        <dbReference type="ARBA" id="ARBA00022777"/>
    </source>
</evidence>
<dbReference type="RefSeq" id="XP_013399471.1">
    <property type="nucleotide sequence ID" value="XM_013544017.1"/>
</dbReference>
<dbReference type="GO" id="GO:0005768">
    <property type="term" value="C:endosome"/>
    <property type="evidence" value="ECO:0007669"/>
    <property type="project" value="TreeGrafter"/>
</dbReference>
<sequence length="461" mass="52764">MSRDSQMRSVLEAQIAPPPDVTFAPSAVESTRLSSPRSPTRSDRENTPLLARIEEEHGPLYFNHFTDDPQFTSIIRQAEQTIDAGVFPERISQGSSGSYFVKNTDGKILGVFKPKDEEPYGKLNPKWTKWMHKLCCPCCFGRSCLVPNQGYLSEAGASIVDQKLQLNVVPKTKVVRLASETFNYSAIDRAKSRTKRNIQERFPELGRHFHRIGLPPKSGSFQLFVENYKDADFWLRRFDNEALPESTAKSFQLQFEKLVVLDYIIRNTDRGNDNWLIKYEKSEVDESSGGDEDDADDEDDDDDDEMDWGMVKPPSIQVKAIDNGLAFPYKHPDSWRAYPYHWAWLPMAKKPFSEELKSLVLPQLSDMTFVEDLCDELYLLFKTDKGFDKRTFEKQMSVMRGQILNLSQALRDGKSPVQLVQMPVVTVERSKSGYGPGRPRTASGETFIQRFSKRAPFFSWC</sequence>
<protein>
    <recommendedName>
        <fullName evidence="9">Phosphatidylinositol 4-kinase type 2</fullName>
        <ecNumber evidence="9">2.7.1.67</ecNumber>
    </recommendedName>
</protein>
<evidence type="ECO:0000256" key="5">
    <source>
        <dbReference type="ARBA" id="ARBA00022741"/>
    </source>
</evidence>
<dbReference type="FunCoup" id="A0A1S3INJ5">
    <property type="interactions" value="1746"/>
</dbReference>
<dbReference type="OrthoDB" id="3349449at2759"/>
<dbReference type="GO" id="GO:0005886">
    <property type="term" value="C:plasma membrane"/>
    <property type="evidence" value="ECO:0007669"/>
    <property type="project" value="UniProtKB-SubCell"/>
</dbReference>
<evidence type="ECO:0000256" key="10">
    <source>
        <dbReference type="SAM" id="MobiDB-lite"/>
    </source>
</evidence>
<comment type="catalytic activity">
    <reaction evidence="9">
        <text>a 1,2-diacyl-sn-glycero-3-phospho-(1D-myo-inositol) + ATP = a 1,2-diacyl-sn-glycero-3-phospho-(1D-myo-inositol 4-phosphate) + ADP + H(+)</text>
        <dbReference type="Rhea" id="RHEA:19877"/>
        <dbReference type="ChEBI" id="CHEBI:15378"/>
        <dbReference type="ChEBI" id="CHEBI:30616"/>
        <dbReference type="ChEBI" id="CHEBI:57880"/>
        <dbReference type="ChEBI" id="CHEBI:58178"/>
        <dbReference type="ChEBI" id="CHEBI:456216"/>
        <dbReference type="EC" id="2.7.1.67"/>
    </reaction>
</comment>
<reference evidence="13" key="1">
    <citation type="submission" date="2025-08" db="UniProtKB">
        <authorList>
            <consortium name="RefSeq"/>
        </authorList>
    </citation>
    <scope>IDENTIFICATION</scope>
    <source>
        <tissue evidence="13">Gonads</tissue>
    </source>
</reference>
<keyword evidence="3" id="KW-1003">Cell membrane</keyword>
<dbReference type="AlphaFoldDB" id="A0A1S3INJ5"/>
<keyword evidence="4 9" id="KW-0808">Transferase</keyword>
<feature type="domain" description="PI3K/PI4K catalytic" evidence="11">
    <location>
        <begin position="85"/>
        <end position="429"/>
    </location>
</feature>
<accession>A0A1S3INJ5</accession>